<feature type="transmembrane region" description="Helical" evidence="1">
    <location>
        <begin position="361"/>
        <end position="381"/>
    </location>
</feature>
<evidence type="ECO:0000313" key="3">
    <source>
        <dbReference type="Proteomes" id="UP001501523"/>
    </source>
</evidence>
<dbReference type="PRINTS" id="PR00702">
    <property type="entry name" value="ACRIFLAVINRP"/>
</dbReference>
<comment type="caution">
    <text evidence="2">The sequence shown here is derived from an EMBL/GenBank/DDBJ whole genome shotgun (WGS) entry which is preliminary data.</text>
</comment>
<dbReference type="Pfam" id="PF00873">
    <property type="entry name" value="ACR_tran"/>
    <property type="match status" value="1"/>
</dbReference>
<dbReference type="InterPro" id="IPR027463">
    <property type="entry name" value="AcrB_DN_DC_subdom"/>
</dbReference>
<evidence type="ECO:0000313" key="2">
    <source>
        <dbReference type="EMBL" id="GAA0709387.1"/>
    </source>
</evidence>
<name>A0ABP3TJU1_9GAMM</name>
<feature type="transmembrane region" description="Helical" evidence="1">
    <location>
        <begin position="1024"/>
        <end position="1047"/>
    </location>
</feature>
<dbReference type="Gene3D" id="3.30.2090.10">
    <property type="entry name" value="Multidrug efflux transporter AcrB TolC docking domain, DN and DC subdomains"/>
    <property type="match status" value="2"/>
</dbReference>
<feature type="transmembrane region" description="Helical" evidence="1">
    <location>
        <begin position="429"/>
        <end position="453"/>
    </location>
</feature>
<dbReference type="Gene3D" id="3.30.70.1440">
    <property type="entry name" value="Multidrug efflux transporter AcrB pore domain"/>
    <property type="match status" value="1"/>
</dbReference>
<dbReference type="SUPFAM" id="SSF82866">
    <property type="entry name" value="Multidrug efflux transporter AcrB transmembrane domain"/>
    <property type="match status" value="2"/>
</dbReference>
<gene>
    <name evidence="2" type="ORF">GCM10009105_09810</name>
</gene>
<accession>A0ABP3TJU1</accession>
<dbReference type="Gene3D" id="1.20.1640.10">
    <property type="entry name" value="Multidrug efflux transporter AcrB transmembrane domain"/>
    <property type="match status" value="2"/>
</dbReference>
<feature type="transmembrane region" description="Helical" evidence="1">
    <location>
        <begin position="993"/>
        <end position="1012"/>
    </location>
</feature>
<evidence type="ECO:0000256" key="1">
    <source>
        <dbReference type="SAM" id="Phobius"/>
    </source>
</evidence>
<dbReference type="RefSeq" id="WP_343787757.1">
    <property type="nucleotide sequence ID" value="NZ_BAAAEU010000004.1"/>
</dbReference>
<dbReference type="Gene3D" id="3.30.70.1430">
    <property type="entry name" value="Multidrug efflux transporter AcrB pore domain"/>
    <property type="match status" value="2"/>
</dbReference>
<dbReference type="InterPro" id="IPR001036">
    <property type="entry name" value="Acrflvin-R"/>
</dbReference>
<dbReference type="PANTHER" id="PTHR32063:SF8">
    <property type="entry name" value="CATION EFFLUX PROTEIN"/>
    <property type="match status" value="1"/>
</dbReference>
<feature type="transmembrane region" description="Helical" evidence="1">
    <location>
        <begin position="545"/>
        <end position="564"/>
    </location>
</feature>
<keyword evidence="3" id="KW-1185">Reference proteome</keyword>
<dbReference type="SUPFAM" id="SSF82693">
    <property type="entry name" value="Multidrug efflux transporter AcrB pore domain, PN1, PN2, PC1 and PC2 subdomains"/>
    <property type="match status" value="2"/>
</dbReference>
<reference evidence="3" key="1">
    <citation type="journal article" date="2019" name="Int. J. Syst. Evol. Microbiol.">
        <title>The Global Catalogue of Microorganisms (GCM) 10K type strain sequencing project: providing services to taxonomists for standard genome sequencing and annotation.</title>
        <authorList>
            <consortium name="The Broad Institute Genomics Platform"/>
            <consortium name="The Broad Institute Genome Sequencing Center for Infectious Disease"/>
            <person name="Wu L."/>
            <person name="Ma J."/>
        </authorList>
    </citation>
    <scope>NUCLEOTIDE SEQUENCE [LARGE SCALE GENOMIC DNA]</scope>
    <source>
        <strain evidence="3">JCM 15421</strain>
    </source>
</reference>
<feature type="transmembrane region" description="Helical" evidence="1">
    <location>
        <begin position="942"/>
        <end position="965"/>
    </location>
</feature>
<dbReference type="EMBL" id="BAAAEU010000004">
    <property type="protein sequence ID" value="GAA0709387.1"/>
    <property type="molecule type" value="Genomic_DNA"/>
</dbReference>
<feature type="transmembrane region" description="Helical" evidence="1">
    <location>
        <begin position="918"/>
        <end position="936"/>
    </location>
</feature>
<dbReference type="PANTHER" id="PTHR32063">
    <property type="match status" value="1"/>
</dbReference>
<protein>
    <submittedName>
        <fullName evidence="2">Efflux RND transporter permease subunit</fullName>
    </submittedName>
</protein>
<proteinExistence type="predicted"/>
<keyword evidence="1" id="KW-0812">Transmembrane</keyword>
<keyword evidence="1" id="KW-1133">Transmembrane helix</keyword>
<feature type="transmembrane region" description="Helical" evidence="1">
    <location>
        <begin position="335"/>
        <end position="354"/>
    </location>
</feature>
<dbReference type="Proteomes" id="UP001501523">
    <property type="component" value="Unassembled WGS sequence"/>
</dbReference>
<keyword evidence="1" id="KW-0472">Membrane</keyword>
<organism evidence="2 3">
    <name type="scientific">Dokdonella soli</name>
    <dbReference type="NCBI Taxonomy" id="529810"/>
    <lineage>
        <taxon>Bacteria</taxon>
        <taxon>Pseudomonadati</taxon>
        <taxon>Pseudomonadota</taxon>
        <taxon>Gammaproteobacteria</taxon>
        <taxon>Lysobacterales</taxon>
        <taxon>Rhodanobacteraceae</taxon>
        <taxon>Dokdonella</taxon>
    </lineage>
</organism>
<dbReference type="Gene3D" id="3.30.70.1320">
    <property type="entry name" value="Multidrug efflux transporter AcrB pore domain like"/>
    <property type="match status" value="1"/>
</dbReference>
<feature type="transmembrane region" description="Helical" evidence="1">
    <location>
        <begin position="889"/>
        <end position="911"/>
    </location>
</feature>
<dbReference type="SUPFAM" id="SSF82714">
    <property type="entry name" value="Multidrug efflux transporter AcrB TolC docking domain, DN and DC subdomains"/>
    <property type="match status" value="2"/>
</dbReference>
<feature type="transmembrane region" description="Helical" evidence="1">
    <location>
        <begin position="387"/>
        <end position="408"/>
    </location>
</feature>
<feature type="transmembrane region" description="Helical" evidence="1">
    <location>
        <begin position="459"/>
        <end position="478"/>
    </location>
</feature>
<sequence>MIGIVRVALQRPYTFVVLALLILIIGPLVALRTPTDIFPDIRIPVIAAAWQYTGLPPDQMAGRITTLYERVLTTTVNDIEHIEANSYQGFGIVKIFFQPGVDVATANAQVTAVSQSVVKQMPPGTTPPLILNYNASTVPILQLALSGKGLSEQNLADLGLNTIRTRLVTVPGAAIPYPFGGKSRQVQIDLDPSALQARGLSAQDVANALAAQNLITPVGTQKIGAFEYTLQLNNAPSAIDDLGDLPVKVVNGTTIYIRDVAHVRDGSAPQTNIVHVDGARSVLMSVLKNGATSTLAIVAGIKAKLAEIRPGLPDNLDVTPINDQSLFVRAAIKGVAFEGAIAAALTSIMILLFLGSWRSTVIIAVSIPLSVLGAIMCFAALGETLNIMTLGGLALAVGILVDDATVTIENINWHLEHGKDVETSIMDGAAQIVTPAFVSLLCICIVFVPMFFLEGVARFLFVPMAEAVMFAMACSFILSRTLVPTMAKYLLHPHAPNVDAEGNLLPLPPTRNPLVRFQRAFEARFERMRAGYRELLKLALLHRRVFVGGFLAFVLASFLLTPFLGRNFFPSVDGGQILMHVRTQVGTRVEESANQFAQIQKAIRQVIPSREIDVMVDNIGLSISSINLTYNNTGVVGTQDGDIQIALKAGHKPTADYVRELREKLPREFPGVTFSFPPADIVSQILNFGSPAPIDLQIRGANLDANFDYANSLLPKIRAIPGIADVRIQQSRQSPVFNVDVDRTRAQEVGVTTRDVTNSLVVNLAGSSQVAPTYWLNPQNGVSYPIVMQTPQYRLDSLTALANLPISGSSGGSTQVLGGLANFTRTTGNALVSQYDIQPMVQINATTQGRDLGAVTVDLRRILADSVKQVPKGSTVALLGQVRTMESSFSGLLFGLLGAIVLVYFLIVVNFQSWSDPFVIITALPAALAGIVWMLFATWTPISVPALTGAIMCMGVATANSVLVISFARERLDAIGDATAAAIEAGFVRFRPVLMTALAMIIGMAPMALGLGEGGEQNAPLGRAVIGGLIFATIATLIFVPVVFSIVHRRHGEKPAPRPALGELHVA</sequence>